<name>A0A1C7LSL6_GRIFR</name>
<keyword evidence="3" id="KW-1185">Reference proteome</keyword>
<protein>
    <recommendedName>
        <fullName evidence="4">Secreted protein</fullName>
    </recommendedName>
</protein>
<organism evidence="2 3">
    <name type="scientific">Grifola frondosa</name>
    <name type="common">Maitake</name>
    <name type="synonym">Polyporus frondosus</name>
    <dbReference type="NCBI Taxonomy" id="5627"/>
    <lineage>
        <taxon>Eukaryota</taxon>
        <taxon>Fungi</taxon>
        <taxon>Dikarya</taxon>
        <taxon>Basidiomycota</taxon>
        <taxon>Agaricomycotina</taxon>
        <taxon>Agaricomycetes</taxon>
        <taxon>Polyporales</taxon>
        <taxon>Grifolaceae</taxon>
        <taxon>Grifola</taxon>
    </lineage>
</organism>
<comment type="caution">
    <text evidence="2">The sequence shown here is derived from an EMBL/GenBank/DDBJ whole genome shotgun (WGS) entry which is preliminary data.</text>
</comment>
<evidence type="ECO:0000256" key="1">
    <source>
        <dbReference type="SAM" id="SignalP"/>
    </source>
</evidence>
<evidence type="ECO:0000313" key="3">
    <source>
        <dbReference type="Proteomes" id="UP000092993"/>
    </source>
</evidence>
<reference evidence="2 3" key="1">
    <citation type="submission" date="2016-03" db="EMBL/GenBank/DDBJ databases">
        <title>Whole genome sequencing of Grifola frondosa 9006-11.</title>
        <authorList>
            <person name="Min B."/>
            <person name="Park H."/>
            <person name="Kim J.-G."/>
            <person name="Cho H."/>
            <person name="Oh Y.-L."/>
            <person name="Kong W.-S."/>
            <person name="Choi I.-G."/>
        </authorList>
    </citation>
    <scope>NUCLEOTIDE SEQUENCE [LARGE SCALE GENOMIC DNA]</scope>
    <source>
        <strain evidence="2 3">9006-11</strain>
    </source>
</reference>
<feature type="chain" id="PRO_5008888749" description="Secreted protein" evidence="1">
    <location>
        <begin position="19"/>
        <end position="72"/>
    </location>
</feature>
<feature type="signal peptide" evidence="1">
    <location>
        <begin position="1"/>
        <end position="18"/>
    </location>
</feature>
<evidence type="ECO:0008006" key="4">
    <source>
        <dbReference type="Google" id="ProtNLM"/>
    </source>
</evidence>
<keyword evidence="1" id="KW-0732">Signal</keyword>
<gene>
    <name evidence="2" type="ORF">A0H81_12131</name>
</gene>
<dbReference type="Proteomes" id="UP000092993">
    <property type="component" value="Unassembled WGS sequence"/>
</dbReference>
<dbReference type="EMBL" id="LUGG01000023">
    <property type="protein sequence ID" value="OBZ67743.1"/>
    <property type="molecule type" value="Genomic_DNA"/>
</dbReference>
<accession>A0A1C7LSL6</accession>
<evidence type="ECO:0000313" key="2">
    <source>
        <dbReference type="EMBL" id="OBZ67743.1"/>
    </source>
</evidence>
<proteinExistence type="predicted"/>
<dbReference type="AlphaFoldDB" id="A0A1C7LSL6"/>
<sequence length="72" mass="8265">MVALCLVLLVTYNVPVEGYESLIHEAMFCRAYAKAVLLRTISTFSLQTLPLTFPFPSYNRTTNLQLCYFRNP</sequence>